<dbReference type="PROSITE" id="PS50089">
    <property type="entry name" value="ZF_RING_2"/>
    <property type="match status" value="1"/>
</dbReference>
<dbReference type="SMART" id="SM00184">
    <property type="entry name" value="RING"/>
    <property type="match status" value="1"/>
</dbReference>
<evidence type="ECO:0000313" key="7">
    <source>
        <dbReference type="EMBL" id="KAF4673252.1"/>
    </source>
</evidence>
<feature type="transmembrane region" description="Helical" evidence="5">
    <location>
        <begin position="6"/>
        <end position="28"/>
    </location>
</feature>
<protein>
    <recommendedName>
        <fullName evidence="6">RING-type domain-containing protein</fullName>
    </recommendedName>
</protein>
<dbReference type="SUPFAM" id="SSF57850">
    <property type="entry name" value="RING/U-box"/>
    <property type="match status" value="1"/>
</dbReference>
<evidence type="ECO:0000256" key="1">
    <source>
        <dbReference type="ARBA" id="ARBA00022723"/>
    </source>
</evidence>
<organism evidence="7 8">
    <name type="scientific">Perkinsus chesapeaki</name>
    <name type="common">Clam parasite</name>
    <name type="synonym">Perkinsus andrewsi</name>
    <dbReference type="NCBI Taxonomy" id="330153"/>
    <lineage>
        <taxon>Eukaryota</taxon>
        <taxon>Sar</taxon>
        <taxon>Alveolata</taxon>
        <taxon>Perkinsozoa</taxon>
        <taxon>Perkinsea</taxon>
        <taxon>Perkinsida</taxon>
        <taxon>Perkinsidae</taxon>
        <taxon>Perkinsus</taxon>
    </lineage>
</organism>
<name>A0A7J6MNV3_PERCH</name>
<evidence type="ECO:0000256" key="3">
    <source>
        <dbReference type="ARBA" id="ARBA00022833"/>
    </source>
</evidence>
<dbReference type="GO" id="GO:0008270">
    <property type="term" value="F:zinc ion binding"/>
    <property type="evidence" value="ECO:0007669"/>
    <property type="project" value="UniProtKB-KW"/>
</dbReference>
<dbReference type="InterPro" id="IPR013083">
    <property type="entry name" value="Znf_RING/FYVE/PHD"/>
</dbReference>
<evidence type="ECO:0000256" key="2">
    <source>
        <dbReference type="ARBA" id="ARBA00022771"/>
    </source>
</evidence>
<feature type="domain" description="RING-type" evidence="6">
    <location>
        <begin position="77"/>
        <end position="120"/>
    </location>
</feature>
<dbReference type="Pfam" id="PF13639">
    <property type="entry name" value="zf-RING_2"/>
    <property type="match status" value="1"/>
</dbReference>
<proteinExistence type="predicted"/>
<keyword evidence="3" id="KW-0862">Zinc</keyword>
<comment type="caution">
    <text evidence="7">The sequence shown here is derived from an EMBL/GenBank/DDBJ whole genome shotgun (WGS) entry which is preliminary data.</text>
</comment>
<evidence type="ECO:0000259" key="6">
    <source>
        <dbReference type="PROSITE" id="PS50089"/>
    </source>
</evidence>
<evidence type="ECO:0000256" key="4">
    <source>
        <dbReference type="PROSITE-ProRule" id="PRU00175"/>
    </source>
</evidence>
<keyword evidence="5" id="KW-0472">Membrane</keyword>
<evidence type="ECO:0000313" key="8">
    <source>
        <dbReference type="Proteomes" id="UP000591131"/>
    </source>
</evidence>
<keyword evidence="1" id="KW-0479">Metal-binding</keyword>
<dbReference type="AlphaFoldDB" id="A0A7J6MNV3"/>
<dbReference type="PANTHER" id="PTHR45798">
    <property type="entry name" value="RING-H2 FINGER PROTEIN ATL61-RELATED-RELATED"/>
    <property type="match status" value="1"/>
</dbReference>
<dbReference type="Proteomes" id="UP000591131">
    <property type="component" value="Unassembled WGS sequence"/>
</dbReference>
<dbReference type="OrthoDB" id="21204at2759"/>
<evidence type="ECO:0000256" key="5">
    <source>
        <dbReference type="SAM" id="Phobius"/>
    </source>
</evidence>
<keyword evidence="2 4" id="KW-0863">Zinc-finger</keyword>
<accession>A0A7J6MNV3</accession>
<keyword evidence="5" id="KW-0812">Transmembrane</keyword>
<dbReference type="EMBL" id="JAAPAO010000087">
    <property type="protein sequence ID" value="KAF4673252.1"/>
    <property type="molecule type" value="Genomic_DNA"/>
</dbReference>
<dbReference type="PANTHER" id="PTHR45798:SF97">
    <property type="entry name" value="ALCOHOL-SENSITIVE RING FINGER PROTEIN 1"/>
    <property type="match status" value="1"/>
</dbReference>
<keyword evidence="5" id="KW-1133">Transmembrane helix</keyword>
<dbReference type="Gene3D" id="3.30.40.10">
    <property type="entry name" value="Zinc/RING finger domain, C3HC4 (zinc finger)"/>
    <property type="match status" value="1"/>
</dbReference>
<dbReference type="InterPro" id="IPR052788">
    <property type="entry name" value="RING-type_E3_ligase_ATL"/>
</dbReference>
<dbReference type="InterPro" id="IPR001841">
    <property type="entry name" value="Znf_RING"/>
</dbReference>
<sequence>MSKVVILTVVITLIVVVEWLLISLFWILCKRMKFKTESDKLADRMQRIRALSNETTFEAVSSDLCEKGERKIQSDLCSICLLTFDAKTTILQLQCGHIYHVECIEGWAKNASKFSCPTCRCACLEQDDHHNPRDCCAPIDLPPVHAS</sequence>
<gene>
    <name evidence="7" type="ORF">FOL47_010789</name>
</gene>
<keyword evidence="8" id="KW-1185">Reference proteome</keyword>
<reference evidence="7 8" key="1">
    <citation type="submission" date="2020-04" db="EMBL/GenBank/DDBJ databases">
        <title>Perkinsus chesapeaki whole genome sequence.</title>
        <authorList>
            <person name="Bogema D.R."/>
        </authorList>
    </citation>
    <scope>NUCLEOTIDE SEQUENCE [LARGE SCALE GENOMIC DNA]</scope>
    <source>
        <strain evidence="7">ATCC PRA-425</strain>
    </source>
</reference>